<dbReference type="PANTHER" id="PTHR30273">
    <property type="entry name" value="PERIPLASMIC SIGNAL SENSOR AND SIGMA FACTOR ACTIVATOR FECR-RELATED"/>
    <property type="match status" value="1"/>
</dbReference>
<dbReference type="PANTHER" id="PTHR30273:SF2">
    <property type="entry name" value="PROTEIN FECR"/>
    <property type="match status" value="1"/>
</dbReference>
<name>A0A4U0GR30_9SPHI</name>
<accession>A0A4U0GR30</accession>
<gene>
    <name evidence="4" type="ORF">FAZ19_21145</name>
</gene>
<keyword evidence="1" id="KW-0812">Transmembrane</keyword>
<evidence type="ECO:0000259" key="2">
    <source>
        <dbReference type="Pfam" id="PF04773"/>
    </source>
</evidence>
<dbReference type="OrthoDB" id="649666at2"/>
<feature type="transmembrane region" description="Helical" evidence="1">
    <location>
        <begin position="88"/>
        <end position="107"/>
    </location>
</feature>
<keyword evidence="1" id="KW-0472">Membrane</keyword>
<dbReference type="Pfam" id="PF16344">
    <property type="entry name" value="FecR_C"/>
    <property type="match status" value="1"/>
</dbReference>
<evidence type="ECO:0000313" key="5">
    <source>
        <dbReference type="Proteomes" id="UP000309872"/>
    </source>
</evidence>
<organism evidence="4 5">
    <name type="scientific">Sphingobacterium alkalisoli</name>
    <dbReference type="NCBI Taxonomy" id="1874115"/>
    <lineage>
        <taxon>Bacteria</taxon>
        <taxon>Pseudomonadati</taxon>
        <taxon>Bacteroidota</taxon>
        <taxon>Sphingobacteriia</taxon>
        <taxon>Sphingobacteriales</taxon>
        <taxon>Sphingobacteriaceae</taxon>
        <taxon>Sphingobacterium</taxon>
    </lineage>
</organism>
<dbReference type="Proteomes" id="UP000309872">
    <property type="component" value="Unassembled WGS sequence"/>
</dbReference>
<evidence type="ECO:0000259" key="3">
    <source>
        <dbReference type="Pfam" id="PF16344"/>
    </source>
</evidence>
<protein>
    <submittedName>
        <fullName evidence="4">DUF4974 domain-containing protein</fullName>
    </submittedName>
</protein>
<dbReference type="Gene3D" id="3.55.50.30">
    <property type="match status" value="1"/>
</dbReference>
<dbReference type="Pfam" id="PF04773">
    <property type="entry name" value="FecR"/>
    <property type="match status" value="1"/>
</dbReference>
<feature type="domain" description="Protein FecR C-terminal" evidence="3">
    <location>
        <begin position="314"/>
        <end position="380"/>
    </location>
</feature>
<dbReference type="GO" id="GO:0016989">
    <property type="term" value="F:sigma factor antagonist activity"/>
    <property type="evidence" value="ECO:0007669"/>
    <property type="project" value="TreeGrafter"/>
</dbReference>
<reference evidence="4 5" key="1">
    <citation type="submission" date="2019-04" db="EMBL/GenBank/DDBJ databases">
        <title>Sphingobacterium olei sp. nov., isolated from oil-contaminated soil.</title>
        <authorList>
            <person name="Liu B."/>
        </authorList>
    </citation>
    <scope>NUCLEOTIDE SEQUENCE [LARGE SCALE GENOMIC DNA]</scope>
    <source>
        <strain evidence="4 5">Y3L14</strain>
    </source>
</reference>
<keyword evidence="1" id="KW-1133">Transmembrane helix</keyword>
<dbReference type="InterPro" id="IPR032508">
    <property type="entry name" value="FecR_C"/>
</dbReference>
<keyword evidence="5" id="KW-1185">Reference proteome</keyword>
<proteinExistence type="predicted"/>
<evidence type="ECO:0000313" key="4">
    <source>
        <dbReference type="EMBL" id="TJY61411.1"/>
    </source>
</evidence>
<comment type="caution">
    <text evidence="4">The sequence shown here is derived from an EMBL/GenBank/DDBJ whole genome shotgun (WGS) entry which is preliminary data.</text>
</comment>
<dbReference type="InterPro" id="IPR012373">
    <property type="entry name" value="Ferrdict_sens_TM"/>
</dbReference>
<dbReference type="RefSeq" id="WP_136822765.1">
    <property type="nucleotide sequence ID" value="NZ_BMJX01000009.1"/>
</dbReference>
<sequence>MENQSEIHILFQKYLSGNYSEKELDALLAYFQFHVDSTDLTLRIQQELDRHVDAKQPEIEALADAIGIRLLQRINPPQPIRRFPYTRAVAAAILAITLLGLGTFFFLEKKEKQAVELVSKYGGDVLPGEQRAAITLADGTRIVLKEDKEGIQVADNRANYTDGTGIPLQASSYATLTTPKGGYYKITLPDGTVAWLNAASSLRYPTSFTGSKREVDLTGEAYFEVKSDPEKPFIVRSAGQEISVLGTEFNVNTYDGASRQVTTLIQGRVALKNSISQQTQVLAPGQQAVVSGAKTAIQHIEDALDYAAWKDGYIILDAVHLQDIIPQLERWYDVTFDDKSRPTEKAYIALNRETRLSEVLEALALNYNVTFKIEGRRVMVTK</sequence>
<dbReference type="PIRSF" id="PIRSF018266">
    <property type="entry name" value="FecR"/>
    <property type="match status" value="1"/>
</dbReference>
<dbReference type="Gene3D" id="2.60.120.1440">
    <property type="match status" value="1"/>
</dbReference>
<feature type="domain" description="FecR protein" evidence="2">
    <location>
        <begin position="175"/>
        <end position="269"/>
    </location>
</feature>
<evidence type="ECO:0000256" key="1">
    <source>
        <dbReference type="SAM" id="Phobius"/>
    </source>
</evidence>
<dbReference type="EMBL" id="SUKA01000009">
    <property type="protein sequence ID" value="TJY61411.1"/>
    <property type="molecule type" value="Genomic_DNA"/>
</dbReference>
<dbReference type="FunFam" id="2.60.120.1440:FF:000001">
    <property type="entry name" value="Putative anti-sigma factor"/>
    <property type="match status" value="1"/>
</dbReference>
<dbReference type="AlphaFoldDB" id="A0A4U0GR30"/>
<dbReference type="InterPro" id="IPR006860">
    <property type="entry name" value="FecR"/>
</dbReference>